<dbReference type="Gene3D" id="1.20.120.20">
    <property type="entry name" value="Apolipoprotein"/>
    <property type="match status" value="1"/>
</dbReference>
<reference evidence="4 5" key="1">
    <citation type="submission" date="2018-05" db="EMBL/GenBank/DDBJ databases">
        <title>Leucothrix arctica sp. nov., isolated from Arctic seawater.</title>
        <authorList>
            <person name="Choi A."/>
            <person name="Baek K."/>
        </authorList>
    </citation>
    <scope>NUCLEOTIDE SEQUENCE [LARGE SCALE GENOMIC DNA]</scope>
    <source>
        <strain evidence="4 5">JCM 18388</strain>
    </source>
</reference>
<evidence type="ECO:0000313" key="5">
    <source>
        <dbReference type="Proteomes" id="UP000245539"/>
    </source>
</evidence>
<dbReference type="Pfam" id="PF11127">
    <property type="entry name" value="YgaP-like_TM"/>
    <property type="match status" value="1"/>
</dbReference>
<evidence type="ECO:0000259" key="3">
    <source>
        <dbReference type="Pfam" id="PF11127"/>
    </source>
</evidence>
<feature type="domain" description="Inner membrane protein YgaP-like transmembrane" evidence="3">
    <location>
        <begin position="4"/>
        <end position="62"/>
    </location>
</feature>
<comment type="caution">
    <text evidence="4">The sequence shown here is derived from an EMBL/GenBank/DDBJ whole genome shotgun (WGS) entry which is preliminary data.</text>
</comment>
<keyword evidence="2" id="KW-0812">Transmembrane</keyword>
<feature type="coiled-coil region" evidence="1">
    <location>
        <begin position="79"/>
        <end position="171"/>
    </location>
</feature>
<dbReference type="InterPro" id="IPR021309">
    <property type="entry name" value="YgaP-like_TM"/>
</dbReference>
<feature type="transmembrane region" description="Helical" evidence="2">
    <location>
        <begin position="35"/>
        <end position="54"/>
    </location>
</feature>
<dbReference type="RefSeq" id="WP_109839965.1">
    <property type="nucleotide sequence ID" value="NZ_QGKM01000121.1"/>
</dbReference>
<keyword evidence="2" id="KW-0472">Membrane</keyword>
<name>A0A317C1N8_9GAMM</name>
<organism evidence="4 5">
    <name type="scientific">Leucothrix pacifica</name>
    <dbReference type="NCBI Taxonomy" id="1247513"/>
    <lineage>
        <taxon>Bacteria</taxon>
        <taxon>Pseudomonadati</taxon>
        <taxon>Pseudomonadota</taxon>
        <taxon>Gammaproteobacteria</taxon>
        <taxon>Thiotrichales</taxon>
        <taxon>Thiotrichaceae</taxon>
        <taxon>Leucothrix</taxon>
    </lineage>
</organism>
<dbReference type="SUPFAM" id="SSF58113">
    <property type="entry name" value="Apolipoprotein A-I"/>
    <property type="match status" value="1"/>
</dbReference>
<evidence type="ECO:0000256" key="1">
    <source>
        <dbReference type="SAM" id="Coils"/>
    </source>
</evidence>
<dbReference type="Proteomes" id="UP000245539">
    <property type="component" value="Unassembled WGS sequence"/>
</dbReference>
<feature type="transmembrane region" description="Helical" evidence="2">
    <location>
        <begin position="12"/>
        <end position="29"/>
    </location>
</feature>
<sequence length="176" mass="19042">MNLERNVGRNDKNIRIAVGIVLLIIGLFFAKNFLITLIGAIALATGVTSFCGLYKVLGMSTATVAETATASPDLSDRAVENLEDFKEEAVETAGELKEKADEVVEDIKSGEFAEDAKEKLSELKDKAEDVVDDLKSGELAQEAKEKLSELKEDAEELVDAAKDKIAQAKDNHTPKS</sequence>
<gene>
    <name evidence="4" type="ORF">DKW60_22860</name>
</gene>
<dbReference type="OrthoDB" id="9804804at2"/>
<evidence type="ECO:0000313" key="4">
    <source>
        <dbReference type="EMBL" id="PWQ92101.1"/>
    </source>
</evidence>
<keyword evidence="5" id="KW-1185">Reference proteome</keyword>
<protein>
    <recommendedName>
        <fullName evidence="3">Inner membrane protein YgaP-like transmembrane domain-containing protein</fullName>
    </recommendedName>
</protein>
<dbReference type="EMBL" id="QGKM01000121">
    <property type="protein sequence ID" value="PWQ92101.1"/>
    <property type="molecule type" value="Genomic_DNA"/>
</dbReference>
<accession>A0A317C1N8</accession>
<evidence type="ECO:0000256" key="2">
    <source>
        <dbReference type="SAM" id="Phobius"/>
    </source>
</evidence>
<keyword evidence="1" id="KW-0175">Coiled coil</keyword>
<dbReference type="AlphaFoldDB" id="A0A317C1N8"/>
<proteinExistence type="predicted"/>
<keyword evidence="2" id="KW-1133">Transmembrane helix</keyword>